<feature type="compositionally biased region" description="Acidic residues" evidence="2">
    <location>
        <begin position="216"/>
        <end position="232"/>
    </location>
</feature>
<feature type="region of interest" description="Disordered" evidence="2">
    <location>
        <begin position="19"/>
        <end position="64"/>
    </location>
</feature>
<evidence type="ECO:0000256" key="2">
    <source>
        <dbReference type="SAM" id="MobiDB-lite"/>
    </source>
</evidence>
<proteinExistence type="predicted"/>
<feature type="region of interest" description="Disordered" evidence="2">
    <location>
        <begin position="129"/>
        <end position="244"/>
    </location>
</feature>
<sequence>MDFQYEDVYVGEPLDTARVADNIITQPSGRHQKEPRRQQTTSEPQQRSKGKRKKSERQQHVASDPRILMLAKKLAHEHRALQAEVKRLTRENQALLGDVKERDDTIEMLQEGLKRLSGEAVALANTSGLAHGRGNEMRDQPSPAPSGSAHPVSAIHLDSAEQSQSSLDISHNGHPCRREHEEPDVKQELDENEDPVDARVSNRCDLHNHELHEYEPVTEQESEEFEEFEGFDEASQNSELHQHNEDIQRGEFGWETEREGSADVDEEGEIDDDPPHQVQERPNYSIDDIGLVVEEDDNDFALVTGILPEALKPILEELFNETFPAEMEVRKEKDTRRLIPRKKAFREHWNDHAKNTSACVKQFLKANRTTYSIDDKDYIACRTCFRAQLPCIRWSAAAKQFYVCLLPKVSRGGGAFDEAWDYIHPEKNMSAELEDEHGVLWTGK</sequence>
<feature type="compositionally biased region" description="Polar residues" evidence="2">
    <location>
        <begin position="38"/>
        <end position="47"/>
    </location>
</feature>
<feature type="compositionally biased region" description="Polar residues" evidence="2">
    <location>
        <begin position="160"/>
        <end position="169"/>
    </location>
</feature>
<evidence type="ECO:0000313" key="4">
    <source>
        <dbReference type="Proteomes" id="UP000237631"/>
    </source>
</evidence>
<feature type="compositionally biased region" description="Basic and acidic residues" evidence="2">
    <location>
        <begin position="176"/>
        <end position="189"/>
    </location>
</feature>
<gene>
    <name evidence="3" type="ORF">CBER1_01685</name>
</gene>
<comment type="caution">
    <text evidence="3">The sequence shown here is derived from an EMBL/GenBank/DDBJ whole genome shotgun (WGS) entry which is preliminary data.</text>
</comment>
<dbReference type="EMBL" id="PNEN01000421">
    <property type="protein sequence ID" value="PPJ59107.1"/>
    <property type="molecule type" value="Genomic_DNA"/>
</dbReference>
<feature type="region of interest" description="Disordered" evidence="2">
    <location>
        <begin position="257"/>
        <end position="281"/>
    </location>
</feature>
<dbReference type="OrthoDB" id="10346847at2759"/>
<keyword evidence="4" id="KW-1185">Reference proteome</keyword>
<name>A0A2S6CHC1_9PEZI</name>
<keyword evidence="1" id="KW-0175">Coiled coil</keyword>
<evidence type="ECO:0000313" key="3">
    <source>
        <dbReference type="EMBL" id="PPJ59107.1"/>
    </source>
</evidence>
<reference evidence="4" key="1">
    <citation type="journal article" date="2017" name="bioRxiv">
        <title>Conservation of a gene cluster reveals novel cercosporin biosynthetic mechanisms and extends production to the genus Colletotrichum.</title>
        <authorList>
            <person name="de Jonge R."/>
            <person name="Ebert M.K."/>
            <person name="Huitt-Roehl C.R."/>
            <person name="Pal P."/>
            <person name="Suttle J.C."/>
            <person name="Spanner R.E."/>
            <person name="Neubauer J.D."/>
            <person name="Jurick W.M.II."/>
            <person name="Stott K.A."/>
            <person name="Secor G.A."/>
            <person name="Thomma B.P.H.J."/>
            <person name="Van de Peer Y."/>
            <person name="Townsend C.A."/>
            <person name="Bolton M.D."/>
        </authorList>
    </citation>
    <scope>NUCLEOTIDE SEQUENCE [LARGE SCALE GENOMIC DNA]</scope>
    <source>
        <strain evidence="4">CBS538.71</strain>
    </source>
</reference>
<dbReference type="AlphaFoldDB" id="A0A2S6CHC1"/>
<feature type="compositionally biased region" description="Basic and acidic residues" evidence="2">
    <location>
        <begin position="196"/>
        <end position="215"/>
    </location>
</feature>
<evidence type="ECO:0000256" key="1">
    <source>
        <dbReference type="SAM" id="Coils"/>
    </source>
</evidence>
<accession>A0A2S6CHC1</accession>
<feature type="coiled-coil region" evidence="1">
    <location>
        <begin position="71"/>
        <end position="98"/>
    </location>
</feature>
<dbReference type="Proteomes" id="UP000237631">
    <property type="component" value="Unassembled WGS sequence"/>
</dbReference>
<organism evidence="3 4">
    <name type="scientific">Cercospora berteroae</name>
    <dbReference type="NCBI Taxonomy" id="357750"/>
    <lineage>
        <taxon>Eukaryota</taxon>
        <taxon>Fungi</taxon>
        <taxon>Dikarya</taxon>
        <taxon>Ascomycota</taxon>
        <taxon>Pezizomycotina</taxon>
        <taxon>Dothideomycetes</taxon>
        <taxon>Dothideomycetidae</taxon>
        <taxon>Mycosphaerellales</taxon>
        <taxon>Mycosphaerellaceae</taxon>
        <taxon>Cercospora</taxon>
    </lineage>
</organism>
<protein>
    <submittedName>
        <fullName evidence="3">Uncharacterized protein</fullName>
    </submittedName>
</protein>
<feature type="compositionally biased region" description="Acidic residues" evidence="2">
    <location>
        <begin position="262"/>
        <end position="272"/>
    </location>
</feature>